<dbReference type="InterPro" id="IPR045179">
    <property type="entry name" value="YgfZ/GcvT"/>
</dbReference>
<dbReference type="GO" id="GO:0005759">
    <property type="term" value="C:mitochondrial matrix"/>
    <property type="evidence" value="ECO:0007669"/>
    <property type="project" value="TreeGrafter"/>
</dbReference>
<keyword evidence="2" id="KW-0809">Transit peptide</keyword>
<feature type="region of interest" description="Disordered" evidence="4">
    <location>
        <begin position="1"/>
        <end position="29"/>
    </location>
</feature>
<dbReference type="Gene3D" id="3.30.1360.120">
    <property type="entry name" value="Probable tRNA modification gtpase trme, domain 1"/>
    <property type="match status" value="1"/>
</dbReference>
<sequence length="335" mass="36997">MHRLRTPLQLHNRHQVPPFSNKPTEPHFENVGSMASQLKSRSVLRLRGPDTVKFLQGVLTNDVTKFSDPNGEKTSNLSTPNVPIASIPLAYSAMLNPQGRFLYDMFVYRPPRADARLNETGSGPGSDPNEDLELLLDVDGTVVHELLQTLKKYRLRSKIEIENMSYLVGSTMVKTLHENSSVKEPEAASVGWDASVDCSAMSASKGNNVGWQWFKDPRLDCLAPLVEADKKQMRDYFLWIIEKEVAEGSTEMPKEIEPKVAPGSEVIDTSSGKKAGIVATALGCCGLGLLRLHEAFKGSGGLTIGGQEGVKVEAYRPKWWPPEWFKEQQQHGAAA</sequence>
<dbReference type="AlphaFoldDB" id="A0AAN8ZEW7"/>
<gene>
    <name evidence="6" type="ORF">RJ641_035407</name>
</gene>
<dbReference type="InterPro" id="IPR027266">
    <property type="entry name" value="TrmE/GcvT-like"/>
</dbReference>
<dbReference type="PANTHER" id="PTHR22602:SF0">
    <property type="entry name" value="TRANSFERASE CAF17, MITOCHONDRIAL-RELATED"/>
    <property type="match status" value="1"/>
</dbReference>
<evidence type="ECO:0000259" key="5">
    <source>
        <dbReference type="Pfam" id="PF25455"/>
    </source>
</evidence>
<evidence type="ECO:0000256" key="1">
    <source>
        <dbReference type="ARBA" id="ARBA00004173"/>
    </source>
</evidence>
<name>A0AAN8ZEW7_9MAGN</name>
<keyword evidence="7" id="KW-1185">Reference proteome</keyword>
<dbReference type="Proteomes" id="UP001370490">
    <property type="component" value="Unassembled WGS sequence"/>
</dbReference>
<comment type="subcellular location">
    <subcellularLocation>
        <location evidence="1">Mitochondrion</location>
    </subcellularLocation>
</comment>
<evidence type="ECO:0000313" key="6">
    <source>
        <dbReference type="EMBL" id="KAK6935252.1"/>
    </source>
</evidence>
<protein>
    <recommendedName>
        <fullName evidence="5">CAF17 C-terminal domain-containing protein</fullName>
    </recommendedName>
</protein>
<evidence type="ECO:0000256" key="4">
    <source>
        <dbReference type="SAM" id="MobiDB-lite"/>
    </source>
</evidence>
<comment type="caution">
    <text evidence="6">The sequence shown here is derived from an EMBL/GenBank/DDBJ whole genome shotgun (WGS) entry which is preliminary data.</text>
</comment>
<feature type="domain" description="CAF17 C-terminal" evidence="5">
    <location>
        <begin position="252"/>
        <end position="321"/>
    </location>
</feature>
<evidence type="ECO:0000256" key="3">
    <source>
        <dbReference type="ARBA" id="ARBA00023128"/>
    </source>
</evidence>
<proteinExistence type="predicted"/>
<reference evidence="6 7" key="1">
    <citation type="submission" date="2023-12" db="EMBL/GenBank/DDBJ databases">
        <title>A high-quality genome assembly for Dillenia turbinata (Dilleniales).</title>
        <authorList>
            <person name="Chanderbali A."/>
        </authorList>
    </citation>
    <scope>NUCLEOTIDE SEQUENCE [LARGE SCALE GENOMIC DNA]</scope>
    <source>
        <strain evidence="6">LSX21</strain>
        <tissue evidence="6">Leaf</tissue>
    </source>
</reference>
<evidence type="ECO:0000313" key="7">
    <source>
        <dbReference type="Proteomes" id="UP001370490"/>
    </source>
</evidence>
<organism evidence="6 7">
    <name type="scientific">Dillenia turbinata</name>
    <dbReference type="NCBI Taxonomy" id="194707"/>
    <lineage>
        <taxon>Eukaryota</taxon>
        <taxon>Viridiplantae</taxon>
        <taxon>Streptophyta</taxon>
        <taxon>Embryophyta</taxon>
        <taxon>Tracheophyta</taxon>
        <taxon>Spermatophyta</taxon>
        <taxon>Magnoliopsida</taxon>
        <taxon>eudicotyledons</taxon>
        <taxon>Gunneridae</taxon>
        <taxon>Pentapetalae</taxon>
        <taxon>Dilleniales</taxon>
        <taxon>Dilleniaceae</taxon>
        <taxon>Dillenia</taxon>
    </lineage>
</organism>
<evidence type="ECO:0000256" key="2">
    <source>
        <dbReference type="ARBA" id="ARBA00022946"/>
    </source>
</evidence>
<accession>A0AAN8ZEW7</accession>
<dbReference type="PANTHER" id="PTHR22602">
    <property type="entry name" value="TRANSFERASE CAF17, MITOCHONDRIAL-RELATED"/>
    <property type="match status" value="1"/>
</dbReference>
<dbReference type="GO" id="GO:0016226">
    <property type="term" value="P:iron-sulfur cluster assembly"/>
    <property type="evidence" value="ECO:0007669"/>
    <property type="project" value="TreeGrafter"/>
</dbReference>
<dbReference type="SUPFAM" id="SSF103025">
    <property type="entry name" value="Folate-binding domain"/>
    <property type="match status" value="1"/>
</dbReference>
<dbReference type="Pfam" id="PF25455">
    <property type="entry name" value="Beta-barrel_CAF17_C"/>
    <property type="match status" value="1"/>
</dbReference>
<dbReference type="InterPro" id="IPR057460">
    <property type="entry name" value="CAF17_C"/>
</dbReference>
<keyword evidence="3" id="KW-0496">Mitochondrion</keyword>
<dbReference type="EMBL" id="JBAMMX010000008">
    <property type="protein sequence ID" value="KAK6935252.1"/>
    <property type="molecule type" value="Genomic_DNA"/>
</dbReference>